<keyword evidence="5 8" id="KW-0812">Transmembrane</keyword>
<accession>A0AAW5JNJ0</accession>
<feature type="transmembrane region" description="Helical" evidence="8">
    <location>
        <begin position="212"/>
        <end position="234"/>
    </location>
</feature>
<dbReference type="PANTHER" id="PTHR34975:SF2">
    <property type="entry name" value="SPORE GERMINATION PROTEIN A2"/>
    <property type="match status" value="1"/>
</dbReference>
<feature type="transmembrane region" description="Helical" evidence="8">
    <location>
        <begin position="112"/>
        <end position="130"/>
    </location>
</feature>
<feature type="transmembrane region" description="Helical" evidence="8">
    <location>
        <begin position="179"/>
        <end position="200"/>
    </location>
</feature>
<feature type="transmembrane region" description="Helical" evidence="8">
    <location>
        <begin position="142"/>
        <end position="159"/>
    </location>
</feature>
<evidence type="ECO:0000256" key="7">
    <source>
        <dbReference type="ARBA" id="ARBA00023136"/>
    </source>
</evidence>
<feature type="transmembrane region" description="Helical" evidence="8">
    <location>
        <begin position="300"/>
        <end position="318"/>
    </location>
</feature>
<keyword evidence="7 8" id="KW-0472">Membrane</keyword>
<dbReference type="RefSeq" id="WP_256304648.1">
    <property type="nucleotide sequence ID" value="NZ_JANFYS010000032.1"/>
</dbReference>
<feature type="transmembrane region" description="Helical" evidence="8">
    <location>
        <begin position="330"/>
        <end position="349"/>
    </location>
</feature>
<evidence type="ECO:0000256" key="5">
    <source>
        <dbReference type="ARBA" id="ARBA00022692"/>
    </source>
</evidence>
<comment type="subcellular location">
    <subcellularLocation>
        <location evidence="1">Membrane</location>
        <topology evidence="1">Multi-pass membrane protein</topology>
    </subcellularLocation>
</comment>
<evidence type="ECO:0000256" key="6">
    <source>
        <dbReference type="ARBA" id="ARBA00022989"/>
    </source>
</evidence>
<dbReference type="AlphaFoldDB" id="A0AAW5JNJ0"/>
<evidence type="ECO:0000256" key="2">
    <source>
        <dbReference type="ARBA" id="ARBA00007998"/>
    </source>
</evidence>
<sequence>MSVRQVLVLLFTALLSPMVRALPAWTAATAGEGAWLTGLLAFPVLLAMGWIFRGLFHAAPADSGLAQIFQTVLGKVLGGGLTIIYSIWALFLLCLQARLYGERMLATGYRNASVTVFLAVLLALVLWMGRKKLSAFTRATEVFYLALALALGLVLAVSIQDLTPENVLPVWVSDLPGAAAATLVPLGVAGAGVFMAFLGGQITVVEGDRRRCVRWLAAGCLVMAALQFAVLGQLGPDLSAQLEEPFFEVARGVGINGAFQRVESVVVALWAFSDLALLGLLVFACRNMSETLWGERGRKWSVPVVVALTFLGAVFLFPDDFTAQRAASEGVLFGNLLLGFGVPALLRLVQKVKRAGGRAHI</sequence>
<dbReference type="Pfam" id="PF03845">
    <property type="entry name" value="Spore_permease"/>
    <property type="match status" value="1"/>
</dbReference>
<keyword evidence="4" id="KW-0309">Germination</keyword>
<feature type="transmembrane region" description="Helical" evidence="8">
    <location>
        <begin position="37"/>
        <end position="56"/>
    </location>
</feature>
<protein>
    <submittedName>
        <fullName evidence="10">Spore germination protein</fullName>
    </submittedName>
</protein>
<reference evidence="10" key="1">
    <citation type="submission" date="2022-06" db="EMBL/GenBank/DDBJ databases">
        <title>Isolation of gut microbiota from human fecal samples.</title>
        <authorList>
            <person name="Pamer E.G."/>
            <person name="Barat B."/>
            <person name="Waligurski E."/>
            <person name="Medina S."/>
            <person name="Paddock L."/>
            <person name="Mostad J."/>
        </authorList>
    </citation>
    <scope>NUCLEOTIDE SEQUENCE</scope>
    <source>
        <strain evidence="10">DFI.9.91</strain>
    </source>
</reference>
<evidence type="ECO:0000256" key="9">
    <source>
        <dbReference type="SAM" id="SignalP"/>
    </source>
</evidence>
<keyword evidence="3" id="KW-0813">Transport</keyword>
<feature type="signal peptide" evidence="9">
    <location>
        <begin position="1"/>
        <end position="21"/>
    </location>
</feature>
<comment type="similarity">
    <text evidence="2">Belongs to the amino acid-polyamine-organocation (APC) superfamily. Spore germination protein (SGP) (TC 2.A.3.9) family.</text>
</comment>
<dbReference type="EMBL" id="JANFYS010000032">
    <property type="protein sequence ID" value="MCQ4771482.1"/>
    <property type="molecule type" value="Genomic_DNA"/>
</dbReference>
<proteinExistence type="inferred from homology"/>
<feature type="chain" id="PRO_5043823431" evidence="9">
    <location>
        <begin position="22"/>
        <end position="361"/>
    </location>
</feature>
<feature type="transmembrane region" description="Helical" evidence="8">
    <location>
        <begin position="76"/>
        <end position="100"/>
    </location>
</feature>
<organism evidence="10 11">
    <name type="scientific">Intestinimonas massiliensis</name>
    <name type="common">ex Afouda et al. 2020</name>
    <dbReference type="NCBI Taxonomy" id="1673721"/>
    <lineage>
        <taxon>Bacteria</taxon>
        <taxon>Bacillati</taxon>
        <taxon>Bacillota</taxon>
        <taxon>Clostridia</taxon>
        <taxon>Eubacteriales</taxon>
        <taxon>Intestinimonas</taxon>
    </lineage>
</organism>
<evidence type="ECO:0000256" key="3">
    <source>
        <dbReference type="ARBA" id="ARBA00022448"/>
    </source>
</evidence>
<dbReference type="GO" id="GO:0016020">
    <property type="term" value="C:membrane"/>
    <property type="evidence" value="ECO:0007669"/>
    <property type="project" value="UniProtKB-SubCell"/>
</dbReference>
<gene>
    <name evidence="10" type="ORF">NE579_13620</name>
</gene>
<dbReference type="PANTHER" id="PTHR34975">
    <property type="entry name" value="SPORE GERMINATION PROTEIN A2"/>
    <property type="match status" value="1"/>
</dbReference>
<evidence type="ECO:0000313" key="11">
    <source>
        <dbReference type="Proteomes" id="UP001204562"/>
    </source>
</evidence>
<evidence type="ECO:0000256" key="8">
    <source>
        <dbReference type="SAM" id="Phobius"/>
    </source>
</evidence>
<evidence type="ECO:0000313" key="10">
    <source>
        <dbReference type="EMBL" id="MCQ4771482.1"/>
    </source>
</evidence>
<dbReference type="InterPro" id="IPR004761">
    <property type="entry name" value="Spore_GerAB"/>
</dbReference>
<evidence type="ECO:0000256" key="4">
    <source>
        <dbReference type="ARBA" id="ARBA00022544"/>
    </source>
</evidence>
<dbReference type="GO" id="GO:0009847">
    <property type="term" value="P:spore germination"/>
    <property type="evidence" value="ECO:0007669"/>
    <property type="project" value="InterPro"/>
</dbReference>
<keyword evidence="9" id="KW-0732">Signal</keyword>
<comment type="caution">
    <text evidence="10">The sequence shown here is derived from an EMBL/GenBank/DDBJ whole genome shotgun (WGS) entry which is preliminary data.</text>
</comment>
<feature type="transmembrane region" description="Helical" evidence="8">
    <location>
        <begin position="267"/>
        <end position="288"/>
    </location>
</feature>
<dbReference type="Proteomes" id="UP001204562">
    <property type="component" value="Unassembled WGS sequence"/>
</dbReference>
<keyword evidence="6 8" id="KW-1133">Transmembrane helix</keyword>
<evidence type="ECO:0000256" key="1">
    <source>
        <dbReference type="ARBA" id="ARBA00004141"/>
    </source>
</evidence>
<name>A0AAW5JNJ0_9FIRM</name>